<gene>
    <name evidence="2" type="ORF">CKA38_00435</name>
</gene>
<accession>A0A2U8DZ83</accession>
<proteinExistence type="predicted"/>
<reference evidence="2 3" key="1">
    <citation type="journal article" date="2018" name="Syst. Appl. Microbiol.">
        <title>Ereboglobus luteus gen. nov. sp. nov. from cockroach guts, and new insights into the oxygen relationship of the genera Opitutus and Didymococcus (Verrucomicrobia: Opitutaceae).</title>
        <authorList>
            <person name="Tegtmeier D."/>
            <person name="Belitz A."/>
            <person name="Radek R."/>
            <person name="Heimerl T."/>
            <person name="Brune A."/>
        </authorList>
    </citation>
    <scope>NUCLEOTIDE SEQUENCE [LARGE SCALE GENOMIC DNA]</scope>
    <source>
        <strain evidence="2 3">Ho45</strain>
    </source>
</reference>
<evidence type="ECO:0000313" key="3">
    <source>
        <dbReference type="Proteomes" id="UP000244896"/>
    </source>
</evidence>
<evidence type="ECO:0000313" key="2">
    <source>
        <dbReference type="EMBL" id="AWI07926.1"/>
    </source>
</evidence>
<dbReference type="AlphaFoldDB" id="A0A2U8DZ83"/>
<keyword evidence="3" id="KW-1185">Reference proteome</keyword>
<organism evidence="2 3">
    <name type="scientific">Ereboglobus luteus</name>
    <dbReference type="NCBI Taxonomy" id="1796921"/>
    <lineage>
        <taxon>Bacteria</taxon>
        <taxon>Pseudomonadati</taxon>
        <taxon>Verrucomicrobiota</taxon>
        <taxon>Opitutia</taxon>
        <taxon>Opitutales</taxon>
        <taxon>Opitutaceae</taxon>
        <taxon>Ereboglobus</taxon>
    </lineage>
</organism>
<evidence type="ECO:0000259" key="1">
    <source>
        <dbReference type="Pfam" id="PF04028"/>
    </source>
</evidence>
<dbReference type="EMBL" id="CP023004">
    <property type="protein sequence ID" value="AWI07926.1"/>
    <property type="molecule type" value="Genomic_DNA"/>
</dbReference>
<dbReference type="KEGG" id="elut:CKA38_00435"/>
<sequence>MSCIMRSRCDFHFPDTVSQKTDNIETQVVTICGWKRMLIWPLGMLVRLWCASIRFDCDEKSEKALRNEDTPIAFILWHNRLFMIGEVFRRYRRRNLYALVSASKDGAWLAAFFDIIGIKCVRGSSSFNARESVGLLINVMQQGHDIGITPDGPRGPIYEFKGGGMIVARRAKAAAVLIGMQFQHARQLRSWDRFYLPRPFSRVRLRSELVTPGELRDRATTPESLSRRLCAISPDKKLVAGRDAKVVV</sequence>
<protein>
    <recommendedName>
        <fullName evidence="1">DUF374 domain-containing protein</fullName>
    </recommendedName>
</protein>
<dbReference type="InterPro" id="IPR007172">
    <property type="entry name" value="DUF374"/>
</dbReference>
<dbReference type="Proteomes" id="UP000244896">
    <property type="component" value="Chromosome"/>
</dbReference>
<dbReference type="Pfam" id="PF04028">
    <property type="entry name" value="DUF374"/>
    <property type="match status" value="1"/>
</dbReference>
<feature type="domain" description="DUF374" evidence="1">
    <location>
        <begin position="90"/>
        <end position="156"/>
    </location>
</feature>
<name>A0A2U8DZ83_9BACT</name>
<dbReference type="OrthoDB" id="9810508at2"/>